<evidence type="ECO:0000313" key="2">
    <source>
        <dbReference type="Proteomes" id="UP000078572"/>
    </source>
</evidence>
<organism evidence="1 2">
    <name type="scientific">Ralstonia insidiosa</name>
    <dbReference type="NCBI Taxonomy" id="190721"/>
    <lineage>
        <taxon>Bacteria</taxon>
        <taxon>Pseudomonadati</taxon>
        <taxon>Pseudomonadota</taxon>
        <taxon>Betaproteobacteria</taxon>
        <taxon>Burkholderiales</taxon>
        <taxon>Burkholderiaceae</taxon>
        <taxon>Ralstonia</taxon>
    </lineage>
</organism>
<protein>
    <submittedName>
        <fullName evidence="1">Uncharacterized protein</fullName>
    </submittedName>
</protein>
<name>A0A191ZXU8_9RALS</name>
<dbReference type="EMBL" id="CP016022">
    <property type="protein sequence ID" value="ANJ72908.1"/>
    <property type="molecule type" value="Genomic_DNA"/>
</dbReference>
<accession>A0A191ZXU8</accession>
<keyword evidence="2" id="KW-1185">Reference proteome</keyword>
<evidence type="ECO:0000313" key="1">
    <source>
        <dbReference type="EMBL" id="ANJ72908.1"/>
    </source>
</evidence>
<proteinExistence type="predicted"/>
<gene>
    <name evidence="1" type="ORF">A9Y76_10700</name>
</gene>
<dbReference type="Proteomes" id="UP000078572">
    <property type="component" value="Chromosome 1"/>
</dbReference>
<sequence length="125" mass="13797">MAQILDPEASLVEMNRCASRNIVGIRIMDAVKIQQLAAHSLTAQARYKPSDFNVDRLHECSFLLAVFVVSRSESARVQTVLRELEDNLPVGSDDLMLLAGVVQPRDGRGAALFHHRCAHRAFGSV</sequence>
<reference evidence="2" key="1">
    <citation type="submission" date="2016-06" db="EMBL/GenBank/DDBJ databases">
        <authorList>
            <person name="Xu Y."/>
            <person name="Nagy A."/>
            <person name="Yan X."/>
            <person name="Kim S.W."/>
            <person name="Haley B."/>
            <person name="Liu N.T."/>
            <person name="Nou X."/>
        </authorList>
    </citation>
    <scope>NUCLEOTIDE SEQUENCE [LARGE SCALE GENOMIC DNA]</scope>
    <source>
        <strain evidence="2">ATCC 49129</strain>
    </source>
</reference>
<dbReference type="AlphaFoldDB" id="A0A191ZXU8"/>